<feature type="active site" evidence="6">
    <location>
        <position position="89"/>
    </location>
</feature>
<dbReference type="InterPro" id="IPR018117">
    <property type="entry name" value="C5_DNA_meth_AS"/>
</dbReference>
<comment type="similarity">
    <text evidence="6 7">Belongs to the class I-like SAM-binding methyltransferase superfamily. C5-methyltransferase family.</text>
</comment>
<keyword evidence="3 6" id="KW-0949">S-adenosyl-L-methionine</keyword>
<dbReference type="InterPro" id="IPR050390">
    <property type="entry name" value="C5-Methyltransferase"/>
</dbReference>
<evidence type="ECO:0000256" key="5">
    <source>
        <dbReference type="ARBA" id="ARBA00047422"/>
    </source>
</evidence>
<proteinExistence type="inferred from homology"/>
<dbReference type="PRINTS" id="PR00105">
    <property type="entry name" value="C5METTRFRASE"/>
</dbReference>
<dbReference type="EC" id="2.1.1.37" evidence="8"/>
<dbReference type="NCBIfam" id="TIGR00675">
    <property type="entry name" value="dcm"/>
    <property type="match status" value="1"/>
</dbReference>
<accession>A0ABT3G647</accession>
<name>A0ABT3G647_9BACT</name>
<dbReference type="EMBL" id="JAPDDR010000007">
    <property type="protein sequence ID" value="MCW1914969.1"/>
    <property type="molecule type" value="Genomic_DNA"/>
</dbReference>
<dbReference type="GO" id="GO:0032259">
    <property type="term" value="P:methylation"/>
    <property type="evidence" value="ECO:0007669"/>
    <property type="project" value="UniProtKB-KW"/>
</dbReference>
<dbReference type="GO" id="GO:0008168">
    <property type="term" value="F:methyltransferase activity"/>
    <property type="evidence" value="ECO:0007669"/>
    <property type="project" value="UniProtKB-KW"/>
</dbReference>
<sequence>MFGGKVSSLPQNAASVRVIDLFSGAGGLSLGAQQAGCKLVAAVESDKWAATTYESNFPDVDVHNSDIRNIDAKKFARQKIDLVIGGPPCRAFSTSNQRNRGSKHPDSLLFKEYFRFVELIRPLGLILENVPGILQTENGSFYKQIEIAFRELGYHPSTLIVDASDYGVPQRRRRMFMIGTKVPVNLTPPKPHAQRVSVWEAISDLPKLENGAQHAELAYRRDAASSYAKKLRGKRKKCAGHLVTRNKSDLVNRFKWVPQGGNWESIPDSLWPAESRAKERHTGLYHRLKAGVPSIVVGNYRKNVLLHPTQNRGLSVREAARLQSFPDWFEFSGSIGFQQQQVANAVPPALAKEVISHIYKLLLP</sequence>
<evidence type="ECO:0000256" key="3">
    <source>
        <dbReference type="ARBA" id="ARBA00022691"/>
    </source>
</evidence>
<evidence type="ECO:0000313" key="9">
    <source>
        <dbReference type="EMBL" id="MCW1914969.1"/>
    </source>
</evidence>
<dbReference type="PROSITE" id="PS00094">
    <property type="entry name" value="C5_MTASE_1"/>
    <property type="match status" value="1"/>
</dbReference>
<keyword evidence="2 6" id="KW-0808">Transferase</keyword>
<evidence type="ECO:0000256" key="1">
    <source>
        <dbReference type="ARBA" id="ARBA00022603"/>
    </source>
</evidence>
<keyword evidence="4" id="KW-0680">Restriction system</keyword>
<evidence type="ECO:0000256" key="7">
    <source>
        <dbReference type="RuleBase" id="RU000416"/>
    </source>
</evidence>
<dbReference type="InterPro" id="IPR029063">
    <property type="entry name" value="SAM-dependent_MTases_sf"/>
</dbReference>
<evidence type="ECO:0000256" key="2">
    <source>
        <dbReference type="ARBA" id="ARBA00022679"/>
    </source>
</evidence>
<dbReference type="Gene3D" id="3.40.50.150">
    <property type="entry name" value="Vaccinia Virus protein VP39"/>
    <property type="match status" value="1"/>
</dbReference>
<evidence type="ECO:0000313" key="10">
    <source>
        <dbReference type="Proteomes" id="UP001165653"/>
    </source>
</evidence>
<dbReference type="PANTHER" id="PTHR10629">
    <property type="entry name" value="CYTOSINE-SPECIFIC METHYLTRANSFERASE"/>
    <property type="match status" value="1"/>
</dbReference>
<dbReference type="PROSITE" id="PS51679">
    <property type="entry name" value="SAM_MT_C5"/>
    <property type="match status" value="1"/>
</dbReference>
<dbReference type="PANTHER" id="PTHR10629:SF52">
    <property type="entry name" value="DNA (CYTOSINE-5)-METHYLTRANSFERASE 1"/>
    <property type="match status" value="1"/>
</dbReference>
<dbReference type="Proteomes" id="UP001165653">
    <property type="component" value="Unassembled WGS sequence"/>
</dbReference>
<evidence type="ECO:0000256" key="4">
    <source>
        <dbReference type="ARBA" id="ARBA00022747"/>
    </source>
</evidence>
<dbReference type="SUPFAM" id="SSF53335">
    <property type="entry name" value="S-adenosyl-L-methionine-dependent methyltransferases"/>
    <property type="match status" value="1"/>
</dbReference>
<comment type="caution">
    <text evidence="9">The sequence shown here is derived from an EMBL/GenBank/DDBJ whole genome shotgun (WGS) entry which is preliminary data.</text>
</comment>
<evidence type="ECO:0000256" key="8">
    <source>
        <dbReference type="RuleBase" id="RU000417"/>
    </source>
</evidence>
<keyword evidence="10" id="KW-1185">Reference proteome</keyword>
<protein>
    <recommendedName>
        <fullName evidence="8">Cytosine-specific methyltransferase</fullName>
        <ecNumber evidence="8">2.1.1.37</ecNumber>
    </recommendedName>
</protein>
<evidence type="ECO:0000256" key="6">
    <source>
        <dbReference type="PROSITE-ProRule" id="PRU01016"/>
    </source>
</evidence>
<organism evidence="9 10">
    <name type="scientific">Luteolibacter rhizosphaerae</name>
    <dbReference type="NCBI Taxonomy" id="2989719"/>
    <lineage>
        <taxon>Bacteria</taxon>
        <taxon>Pseudomonadati</taxon>
        <taxon>Verrucomicrobiota</taxon>
        <taxon>Verrucomicrobiia</taxon>
        <taxon>Verrucomicrobiales</taxon>
        <taxon>Verrucomicrobiaceae</taxon>
        <taxon>Luteolibacter</taxon>
    </lineage>
</organism>
<gene>
    <name evidence="9" type="ORF">OJ996_15375</name>
</gene>
<comment type="catalytic activity">
    <reaction evidence="5 8">
        <text>a 2'-deoxycytidine in DNA + S-adenosyl-L-methionine = a 5-methyl-2'-deoxycytidine in DNA + S-adenosyl-L-homocysteine + H(+)</text>
        <dbReference type="Rhea" id="RHEA:13681"/>
        <dbReference type="Rhea" id="RHEA-COMP:11369"/>
        <dbReference type="Rhea" id="RHEA-COMP:11370"/>
        <dbReference type="ChEBI" id="CHEBI:15378"/>
        <dbReference type="ChEBI" id="CHEBI:57856"/>
        <dbReference type="ChEBI" id="CHEBI:59789"/>
        <dbReference type="ChEBI" id="CHEBI:85452"/>
        <dbReference type="ChEBI" id="CHEBI:85454"/>
        <dbReference type="EC" id="2.1.1.37"/>
    </reaction>
</comment>
<keyword evidence="1 6" id="KW-0489">Methyltransferase</keyword>
<dbReference type="Gene3D" id="3.90.120.10">
    <property type="entry name" value="DNA Methylase, subunit A, domain 2"/>
    <property type="match status" value="1"/>
</dbReference>
<dbReference type="Pfam" id="PF00145">
    <property type="entry name" value="DNA_methylase"/>
    <property type="match status" value="1"/>
</dbReference>
<dbReference type="InterPro" id="IPR001525">
    <property type="entry name" value="C5_MeTfrase"/>
</dbReference>
<reference evidence="9" key="1">
    <citation type="submission" date="2022-10" db="EMBL/GenBank/DDBJ databases">
        <title>Luteolibacter sp. GHJ8, whole genome shotgun sequencing project.</title>
        <authorList>
            <person name="Zhao G."/>
            <person name="Shen L."/>
        </authorList>
    </citation>
    <scope>NUCLEOTIDE SEQUENCE</scope>
    <source>
        <strain evidence="9">GHJ8</strain>
    </source>
</reference>